<dbReference type="CDD" id="cd00082">
    <property type="entry name" value="HisKA"/>
    <property type="match status" value="1"/>
</dbReference>
<feature type="domain" description="Histidine kinase" evidence="9">
    <location>
        <begin position="765"/>
        <end position="988"/>
    </location>
</feature>
<evidence type="ECO:0000256" key="5">
    <source>
        <dbReference type="ARBA" id="ARBA00022777"/>
    </source>
</evidence>
<dbReference type="Pfam" id="PF08447">
    <property type="entry name" value="PAS_3"/>
    <property type="match status" value="2"/>
</dbReference>
<comment type="function">
    <text evidence="7">May play the central regulatory role in sporulation. It may be an element of the effector pathway responsible for the activation of sporulation genes in response to nutritional stress. Spo0A may act in concert with spo0H (a sigma factor) to control the expression of some genes that are critical to the sporulation process.</text>
</comment>
<dbReference type="InterPro" id="IPR036097">
    <property type="entry name" value="HisK_dim/P_sf"/>
</dbReference>
<dbReference type="NCBIfam" id="TIGR00229">
    <property type="entry name" value="sensory_box"/>
    <property type="match status" value="2"/>
</dbReference>
<evidence type="ECO:0000259" key="9">
    <source>
        <dbReference type="PROSITE" id="PS50109"/>
    </source>
</evidence>
<evidence type="ECO:0000256" key="7">
    <source>
        <dbReference type="ARBA" id="ARBA00024867"/>
    </source>
</evidence>
<evidence type="ECO:0000256" key="8">
    <source>
        <dbReference type="PROSITE-ProRule" id="PRU00169"/>
    </source>
</evidence>
<dbReference type="InterPro" id="IPR000700">
    <property type="entry name" value="PAS-assoc_C"/>
</dbReference>
<dbReference type="Pfam" id="PF02518">
    <property type="entry name" value="HATPase_c"/>
    <property type="match status" value="1"/>
</dbReference>
<dbReference type="PRINTS" id="PR00344">
    <property type="entry name" value="BCTRLSENSOR"/>
</dbReference>
<evidence type="ECO:0000259" key="10">
    <source>
        <dbReference type="PROSITE" id="PS50110"/>
    </source>
</evidence>
<dbReference type="Pfam" id="PF00512">
    <property type="entry name" value="HisKA"/>
    <property type="match status" value="1"/>
</dbReference>
<name>A0ABS6K3Q0_9FIRM</name>
<dbReference type="EMBL" id="JAHQCX010000002">
    <property type="protein sequence ID" value="MBU9725115.1"/>
    <property type="molecule type" value="Genomic_DNA"/>
</dbReference>
<dbReference type="InterPro" id="IPR013655">
    <property type="entry name" value="PAS_fold_3"/>
</dbReference>
<dbReference type="EC" id="2.7.13.3" evidence="2"/>
<dbReference type="Gene3D" id="3.30.450.20">
    <property type="entry name" value="PAS domain"/>
    <property type="match status" value="2"/>
</dbReference>
<dbReference type="SMART" id="SM00448">
    <property type="entry name" value="REC"/>
    <property type="match status" value="1"/>
</dbReference>
<dbReference type="InterPro" id="IPR005467">
    <property type="entry name" value="His_kinase_dom"/>
</dbReference>
<feature type="domain" description="Response regulatory" evidence="10">
    <location>
        <begin position="1013"/>
        <end position="1134"/>
    </location>
</feature>
<dbReference type="SMART" id="SM00388">
    <property type="entry name" value="HisKA"/>
    <property type="match status" value="1"/>
</dbReference>
<dbReference type="Gene3D" id="3.40.50.2300">
    <property type="match status" value="1"/>
</dbReference>
<dbReference type="InterPro" id="IPR003594">
    <property type="entry name" value="HATPase_dom"/>
</dbReference>
<evidence type="ECO:0000313" key="14">
    <source>
        <dbReference type="EMBL" id="MBU9725115.1"/>
    </source>
</evidence>
<dbReference type="InterPro" id="IPR001789">
    <property type="entry name" value="Sig_transdc_resp-reg_receiver"/>
</dbReference>
<dbReference type="PROSITE" id="PS50887">
    <property type="entry name" value="GGDEF"/>
    <property type="match status" value="1"/>
</dbReference>
<dbReference type="PANTHER" id="PTHR45339">
    <property type="entry name" value="HYBRID SIGNAL TRANSDUCTION HISTIDINE KINASE J"/>
    <property type="match status" value="1"/>
</dbReference>
<dbReference type="PROSITE" id="PS50112">
    <property type="entry name" value="PAS"/>
    <property type="match status" value="1"/>
</dbReference>
<dbReference type="Pfam" id="PF00990">
    <property type="entry name" value="GGDEF"/>
    <property type="match status" value="1"/>
</dbReference>
<accession>A0ABS6K3Q0</accession>
<evidence type="ECO:0000256" key="6">
    <source>
        <dbReference type="ARBA" id="ARBA00023012"/>
    </source>
</evidence>
<dbReference type="InterPro" id="IPR011006">
    <property type="entry name" value="CheY-like_superfamily"/>
</dbReference>
<feature type="modified residue" description="4-aspartylphosphate" evidence="8">
    <location>
        <position position="1065"/>
    </location>
</feature>
<dbReference type="InterPro" id="IPR000014">
    <property type="entry name" value="PAS"/>
</dbReference>
<evidence type="ECO:0000259" key="12">
    <source>
        <dbReference type="PROSITE" id="PS50113"/>
    </source>
</evidence>
<comment type="catalytic activity">
    <reaction evidence="1">
        <text>ATP + protein L-histidine = ADP + protein N-phospho-L-histidine.</text>
        <dbReference type="EC" id="2.7.13.3"/>
    </reaction>
</comment>
<dbReference type="Proteomes" id="UP001314681">
    <property type="component" value="Unassembled WGS sequence"/>
</dbReference>
<dbReference type="CDD" id="cd17546">
    <property type="entry name" value="REC_hyHK_CKI1_RcsC-like"/>
    <property type="match status" value="1"/>
</dbReference>
<evidence type="ECO:0000259" key="13">
    <source>
        <dbReference type="PROSITE" id="PS50887"/>
    </source>
</evidence>
<dbReference type="RefSeq" id="WP_238726258.1">
    <property type="nucleotide sequence ID" value="NZ_JAHQCX010000002.1"/>
</dbReference>
<feature type="domain" description="PAS" evidence="11">
    <location>
        <begin position="19"/>
        <end position="94"/>
    </location>
</feature>
<dbReference type="InterPro" id="IPR000160">
    <property type="entry name" value="GGDEF_dom"/>
</dbReference>
<evidence type="ECO:0000256" key="2">
    <source>
        <dbReference type="ARBA" id="ARBA00012438"/>
    </source>
</evidence>
<evidence type="ECO:0000313" key="15">
    <source>
        <dbReference type="Proteomes" id="UP001314681"/>
    </source>
</evidence>
<organism evidence="14 15">
    <name type="scientific">Diplocloster modestus</name>
    <dbReference type="NCBI Taxonomy" id="2850322"/>
    <lineage>
        <taxon>Bacteria</taxon>
        <taxon>Bacillati</taxon>
        <taxon>Bacillota</taxon>
        <taxon>Clostridia</taxon>
        <taxon>Lachnospirales</taxon>
        <taxon>Lachnospiraceae</taxon>
        <taxon>Diplocloster</taxon>
    </lineage>
</organism>
<evidence type="ECO:0000256" key="1">
    <source>
        <dbReference type="ARBA" id="ARBA00000085"/>
    </source>
</evidence>
<dbReference type="SUPFAM" id="SSF55073">
    <property type="entry name" value="Nucleotide cyclase"/>
    <property type="match status" value="1"/>
</dbReference>
<dbReference type="SUPFAM" id="SSF55785">
    <property type="entry name" value="PYP-like sensor domain (PAS domain)"/>
    <property type="match status" value="3"/>
</dbReference>
<dbReference type="InterPro" id="IPR029787">
    <property type="entry name" value="Nucleotide_cyclase"/>
</dbReference>
<keyword evidence="5" id="KW-0418">Kinase</keyword>
<protein>
    <recommendedName>
        <fullName evidence="3">Stage 0 sporulation protein A homolog</fullName>
        <ecNumber evidence="2">2.7.13.3</ecNumber>
    </recommendedName>
</protein>
<comment type="caution">
    <text evidence="14">The sequence shown here is derived from an EMBL/GenBank/DDBJ whole genome shotgun (WGS) entry which is preliminary data.</text>
</comment>
<dbReference type="CDD" id="cd00130">
    <property type="entry name" value="PAS"/>
    <property type="match status" value="2"/>
</dbReference>
<dbReference type="InterPro" id="IPR003661">
    <property type="entry name" value="HisK_dim/P_dom"/>
</dbReference>
<dbReference type="Gene3D" id="3.30.565.10">
    <property type="entry name" value="Histidine kinase-like ATPase, C-terminal domain"/>
    <property type="match status" value="1"/>
</dbReference>
<dbReference type="SMART" id="SM00387">
    <property type="entry name" value="HATPase_c"/>
    <property type="match status" value="1"/>
</dbReference>
<dbReference type="InterPro" id="IPR043128">
    <property type="entry name" value="Rev_trsase/Diguanyl_cyclase"/>
</dbReference>
<dbReference type="Gene3D" id="1.10.287.130">
    <property type="match status" value="1"/>
</dbReference>
<dbReference type="SUPFAM" id="SSF47384">
    <property type="entry name" value="Homodimeric domain of signal transducing histidine kinase"/>
    <property type="match status" value="1"/>
</dbReference>
<sequence length="1148" mass="130337">MENHEKDLQRQAYEELKQREHQMQVVLDAIQGGLKISRDDEMYSYLYVSDELCNLFGYTKDEFLDVTGGTAVGAVYPPDLPRVLQECVDAFKDGSVDYAIKYRVACKDKSLKWIIDSGRKVISDDGETIINSIYLDVTEMEEANLKIREQKELLDSIYDSIMCGIIRYRVEADGLKYVTANHEAVQILGVDTPEKFASMDIRSYCDKIDEQDRPAVYEQISRLKQHGDRYTGEYRIHRSKDEMVWVYSTTELIREGTDQLILQHILIDITDKKRLELALDQERKRFRIAIESAPTIIFEYDPATDIYKAFGTLEIGEHKHEMERSIPNFLGKVVNTLIKEPYLKKVRDLFCRTAVSSLEVQMVPYVGSPEYVWARITVTPVCNEQNDRVIVGKISNIQSEKEKEFALEEAKSRDVLTGLYTKEAGIRMVKKYMEQKSPDEVCGLMLLDMDNFQDINKAEGNVFADAILQEAARIILAETGEEDIQIRLGGDEFMLFVKNCDKARATILGPRIAGLISNLFGSSEKNIKVSVSIGMCVTAVVDEYSALYRCAESTLKYVKNNGKGKAACYLDTSNELGTVLTQLYTEKHFINEIKRPTGQKEENLTSFALELLGKARNLDDAIFLLLARIGKTYGFDRVTVLEVDHDYLSYRYTYQWAREQQNLDMERRFYLNQEEIDAISSRYDEEGISQEYLTGEEKHGACLHAGIWSRGLYAGALSFEVWKTECEWSIEQRRLVKEMGKIIFSFIMKARADAVSQAKTDFLSRMSHEIRTPMNAIGGMTTIAKAVLDDKEKAMDCLNKIESANEYLLTLINDILDMSRIESGKMELNFENTDLNRLIGELEDLMRTQADQKQIDFSVINEFSSDRHVLADGLRLNQVLVNIVGNALKFTKAEGRVSVRIRVLEESDQQVMLQFSVKDTGIGISREAQGRIFNSFEQAGAITASRYGGTGLGLSISQRLVQMMGGILEVASEPGKGSEFYFTLSMPYGSKIERAEAQAQVPLEKEYDFTGRRILLAEDNELNMEIAVELLQMNGFQVVTAGDGREAVEQFEKNPPYYFDAVLMDIRMPVMDGLEATKLIRTLGKADSRTIPIVAMTANAFDEDTKKSMESGMNGHMSKPIVMSKLCELLAECFQCRKQSESGRNRMI</sequence>
<feature type="domain" description="PAC" evidence="12">
    <location>
        <begin position="98"/>
        <end position="149"/>
    </location>
</feature>
<dbReference type="Gene3D" id="3.30.70.270">
    <property type="match status" value="1"/>
</dbReference>
<dbReference type="PROSITE" id="PS50113">
    <property type="entry name" value="PAC"/>
    <property type="match status" value="2"/>
</dbReference>
<dbReference type="InterPro" id="IPR035965">
    <property type="entry name" value="PAS-like_dom_sf"/>
</dbReference>
<keyword evidence="4 8" id="KW-0597">Phosphoprotein</keyword>
<dbReference type="SMART" id="SM00267">
    <property type="entry name" value="GGDEF"/>
    <property type="match status" value="1"/>
</dbReference>
<dbReference type="InterPro" id="IPR004358">
    <property type="entry name" value="Sig_transdc_His_kin-like_C"/>
</dbReference>
<dbReference type="SUPFAM" id="SSF55874">
    <property type="entry name" value="ATPase domain of HSP90 chaperone/DNA topoisomerase II/histidine kinase"/>
    <property type="match status" value="1"/>
</dbReference>
<dbReference type="PROSITE" id="PS50109">
    <property type="entry name" value="HIS_KIN"/>
    <property type="match status" value="1"/>
</dbReference>
<gene>
    <name evidence="14" type="ORF">KTH90_03720</name>
</gene>
<keyword evidence="15" id="KW-1185">Reference proteome</keyword>
<dbReference type="NCBIfam" id="TIGR00254">
    <property type="entry name" value="GGDEF"/>
    <property type="match status" value="1"/>
</dbReference>
<dbReference type="CDD" id="cd01949">
    <property type="entry name" value="GGDEF"/>
    <property type="match status" value="1"/>
</dbReference>
<dbReference type="InterPro" id="IPR001610">
    <property type="entry name" value="PAC"/>
</dbReference>
<reference evidence="14 15" key="1">
    <citation type="submission" date="2021-06" db="EMBL/GenBank/DDBJ databases">
        <title>Description of novel taxa of the family Lachnospiraceae.</title>
        <authorList>
            <person name="Chaplin A.V."/>
            <person name="Sokolova S.R."/>
            <person name="Pikina A.P."/>
            <person name="Korzhanova M."/>
            <person name="Belova V."/>
            <person name="Korostin D."/>
            <person name="Efimov B.A."/>
        </authorList>
    </citation>
    <scope>NUCLEOTIDE SEQUENCE [LARGE SCALE GENOMIC DNA]</scope>
    <source>
        <strain evidence="14 15">ASD4241</strain>
    </source>
</reference>
<dbReference type="Pfam" id="PF00072">
    <property type="entry name" value="Response_reg"/>
    <property type="match status" value="1"/>
</dbReference>
<dbReference type="SMART" id="SM00086">
    <property type="entry name" value="PAC"/>
    <property type="match status" value="3"/>
</dbReference>
<feature type="domain" description="GGDEF" evidence="13">
    <location>
        <begin position="440"/>
        <end position="571"/>
    </location>
</feature>
<dbReference type="SUPFAM" id="SSF52172">
    <property type="entry name" value="CheY-like"/>
    <property type="match status" value="1"/>
</dbReference>
<evidence type="ECO:0000256" key="3">
    <source>
        <dbReference type="ARBA" id="ARBA00018672"/>
    </source>
</evidence>
<dbReference type="InterPro" id="IPR036890">
    <property type="entry name" value="HATPase_C_sf"/>
</dbReference>
<feature type="domain" description="PAC" evidence="12">
    <location>
        <begin position="230"/>
        <end position="281"/>
    </location>
</feature>
<dbReference type="PANTHER" id="PTHR45339:SF1">
    <property type="entry name" value="HYBRID SIGNAL TRANSDUCTION HISTIDINE KINASE J"/>
    <property type="match status" value="1"/>
</dbReference>
<evidence type="ECO:0000259" key="11">
    <source>
        <dbReference type="PROSITE" id="PS50112"/>
    </source>
</evidence>
<dbReference type="CDD" id="cd16922">
    <property type="entry name" value="HATPase_EvgS-ArcB-TorS-like"/>
    <property type="match status" value="1"/>
</dbReference>
<dbReference type="PROSITE" id="PS50110">
    <property type="entry name" value="RESPONSE_REGULATORY"/>
    <property type="match status" value="1"/>
</dbReference>
<evidence type="ECO:0000256" key="4">
    <source>
        <dbReference type="ARBA" id="ARBA00022553"/>
    </source>
</evidence>
<keyword evidence="5" id="KW-0808">Transferase</keyword>
<keyword evidence="6" id="KW-0902">Two-component regulatory system</keyword>
<proteinExistence type="predicted"/>